<dbReference type="Proteomes" id="UP000828390">
    <property type="component" value="Unassembled WGS sequence"/>
</dbReference>
<evidence type="ECO:0000313" key="1">
    <source>
        <dbReference type="EMBL" id="KAH3839644.1"/>
    </source>
</evidence>
<organism evidence="1 2">
    <name type="scientific">Dreissena polymorpha</name>
    <name type="common">Zebra mussel</name>
    <name type="synonym">Mytilus polymorpha</name>
    <dbReference type="NCBI Taxonomy" id="45954"/>
    <lineage>
        <taxon>Eukaryota</taxon>
        <taxon>Metazoa</taxon>
        <taxon>Spiralia</taxon>
        <taxon>Lophotrochozoa</taxon>
        <taxon>Mollusca</taxon>
        <taxon>Bivalvia</taxon>
        <taxon>Autobranchia</taxon>
        <taxon>Heteroconchia</taxon>
        <taxon>Euheterodonta</taxon>
        <taxon>Imparidentia</taxon>
        <taxon>Neoheterodontei</taxon>
        <taxon>Myida</taxon>
        <taxon>Dreissenoidea</taxon>
        <taxon>Dreissenidae</taxon>
        <taxon>Dreissena</taxon>
    </lineage>
</organism>
<accession>A0A9D4KHR8</accession>
<evidence type="ECO:0000313" key="2">
    <source>
        <dbReference type="Proteomes" id="UP000828390"/>
    </source>
</evidence>
<reference evidence="1" key="2">
    <citation type="submission" date="2020-11" db="EMBL/GenBank/DDBJ databases">
        <authorList>
            <person name="McCartney M.A."/>
            <person name="Auch B."/>
            <person name="Kono T."/>
            <person name="Mallez S."/>
            <person name="Becker A."/>
            <person name="Gohl D.M."/>
            <person name="Silverstein K.A.T."/>
            <person name="Koren S."/>
            <person name="Bechman K.B."/>
            <person name="Herman A."/>
            <person name="Abrahante J.E."/>
            <person name="Garbe J."/>
        </authorList>
    </citation>
    <scope>NUCLEOTIDE SEQUENCE</scope>
    <source>
        <strain evidence="1">Duluth1</strain>
        <tissue evidence="1">Whole animal</tissue>
    </source>
</reference>
<gene>
    <name evidence="1" type="ORF">DPMN_113076</name>
</gene>
<dbReference type="EMBL" id="JAIWYP010000004">
    <property type="protein sequence ID" value="KAH3839644.1"/>
    <property type="molecule type" value="Genomic_DNA"/>
</dbReference>
<sequence length="159" mass="18161">MVWFVRLTKNCGKHPKGSMHCATFHDTVRNDCILSRTHAERQVVHEAISTAFIATLETGQNETVCTNSSNSVVEKAFECVFIGSKHWHGNIFCEILFSKYSYHRCQWQEVLGRSHEQPDMSGSVDKFTEIDAHKLPGYVSSSVELRAFRLTSEEQKCFD</sequence>
<dbReference type="AlphaFoldDB" id="A0A9D4KHR8"/>
<protein>
    <submittedName>
        <fullName evidence="1">Uncharacterized protein</fullName>
    </submittedName>
</protein>
<reference evidence="1" key="1">
    <citation type="journal article" date="2019" name="bioRxiv">
        <title>The Genome of the Zebra Mussel, Dreissena polymorpha: A Resource for Invasive Species Research.</title>
        <authorList>
            <person name="McCartney M.A."/>
            <person name="Auch B."/>
            <person name="Kono T."/>
            <person name="Mallez S."/>
            <person name="Zhang Y."/>
            <person name="Obille A."/>
            <person name="Becker A."/>
            <person name="Abrahante J.E."/>
            <person name="Garbe J."/>
            <person name="Badalamenti J.P."/>
            <person name="Herman A."/>
            <person name="Mangelson H."/>
            <person name="Liachko I."/>
            <person name="Sullivan S."/>
            <person name="Sone E.D."/>
            <person name="Koren S."/>
            <person name="Silverstein K.A.T."/>
            <person name="Beckman K.B."/>
            <person name="Gohl D.M."/>
        </authorList>
    </citation>
    <scope>NUCLEOTIDE SEQUENCE</scope>
    <source>
        <strain evidence="1">Duluth1</strain>
        <tissue evidence="1">Whole animal</tissue>
    </source>
</reference>
<name>A0A9D4KHR8_DREPO</name>
<keyword evidence="2" id="KW-1185">Reference proteome</keyword>
<proteinExistence type="predicted"/>
<comment type="caution">
    <text evidence="1">The sequence shown here is derived from an EMBL/GenBank/DDBJ whole genome shotgun (WGS) entry which is preliminary data.</text>
</comment>